<dbReference type="AlphaFoldDB" id="R9L8G7"/>
<dbReference type="EMBL" id="ASSZ01000028">
    <property type="protein sequence ID" value="EOS54838.1"/>
    <property type="molecule type" value="Genomic_DNA"/>
</dbReference>
<feature type="compositionally biased region" description="Polar residues" evidence="1">
    <location>
        <begin position="220"/>
        <end position="238"/>
    </location>
</feature>
<feature type="region of interest" description="Disordered" evidence="1">
    <location>
        <begin position="57"/>
        <end position="76"/>
    </location>
</feature>
<comment type="caution">
    <text evidence="2">The sequence shown here is derived from an EMBL/GenBank/DDBJ whole genome shotgun (WGS) entry which is preliminary data.</text>
</comment>
<evidence type="ECO:0000313" key="3">
    <source>
        <dbReference type="Proteomes" id="UP000019598"/>
    </source>
</evidence>
<feature type="compositionally biased region" description="Basic residues" evidence="1">
    <location>
        <begin position="152"/>
        <end position="161"/>
    </location>
</feature>
<gene>
    <name evidence="2" type="ORF">C812_03235</name>
</gene>
<reference evidence="2 3" key="1">
    <citation type="submission" date="2013-04" db="EMBL/GenBank/DDBJ databases">
        <title>The Genome Sequence of Paenibacillus barengoltzii G22.</title>
        <authorList>
            <consortium name="The Broad Institute Genomics Platform"/>
            <consortium name="The Broad Institute Genome Sequencing Center for Infectious Disease"/>
            <person name="Earl A."/>
            <person name="Xavier R."/>
            <person name="Elson C."/>
            <person name="Duck W."/>
            <person name="Walker B."/>
            <person name="Young S."/>
            <person name="Zeng Q."/>
            <person name="Gargeya S."/>
            <person name="Fitzgerald M."/>
            <person name="Haas B."/>
            <person name="Abouelleil A."/>
            <person name="Allen A.W."/>
            <person name="Alvarado L."/>
            <person name="Arachchi H.M."/>
            <person name="Berlin A.M."/>
            <person name="Chapman S.B."/>
            <person name="Gainer-Dewar J."/>
            <person name="Goldberg J."/>
            <person name="Griggs A."/>
            <person name="Gujja S."/>
            <person name="Hansen M."/>
            <person name="Howarth C."/>
            <person name="Imamovic A."/>
            <person name="Ireland A."/>
            <person name="Larimer J."/>
            <person name="McCowan C."/>
            <person name="Murphy C."/>
            <person name="Pearson M."/>
            <person name="Poon T.W."/>
            <person name="Priest M."/>
            <person name="Roberts A."/>
            <person name="Saif S."/>
            <person name="Shea T."/>
            <person name="Sisk P."/>
            <person name="Sykes S."/>
            <person name="Wortman J."/>
            <person name="Nusbaum C."/>
            <person name="Birren B."/>
        </authorList>
    </citation>
    <scope>NUCLEOTIDE SEQUENCE [LARGE SCALE GENOMIC DNA]</scope>
    <source>
        <strain evidence="2 3">G22</strain>
    </source>
</reference>
<organism evidence="2 3">
    <name type="scientific">Paenibacillus barengoltzii G22</name>
    <dbReference type="NCBI Taxonomy" id="1235795"/>
    <lineage>
        <taxon>Bacteria</taxon>
        <taxon>Bacillati</taxon>
        <taxon>Bacillota</taxon>
        <taxon>Bacilli</taxon>
        <taxon>Bacillales</taxon>
        <taxon>Paenibacillaceae</taxon>
        <taxon>Paenibacillus</taxon>
    </lineage>
</organism>
<evidence type="ECO:0000313" key="2">
    <source>
        <dbReference type="EMBL" id="EOS54838.1"/>
    </source>
</evidence>
<dbReference type="Proteomes" id="UP000019598">
    <property type="component" value="Unassembled WGS sequence"/>
</dbReference>
<evidence type="ECO:0000256" key="1">
    <source>
        <dbReference type="SAM" id="MobiDB-lite"/>
    </source>
</evidence>
<feature type="region of interest" description="Disordered" evidence="1">
    <location>
        <begin position="192"/>
        <end position="260"/>
    </location>
</feature>
<feature type="region of interest" description="Disordered" evidence="1">
    <location>
        <begin position="106"/>
        <end position="173"/>
    </location>
</feature>
<accession>R9L8G7</accession>
<name>R9L8G7_9BACL</name>
<dbReference type="HOGENOM" id="CLU_1068944_0_0_9"/>
<feature type="compositionally biased region" description="Basic and acidic residues" evidence="1">
    <location>
        <begin position="113"/>
        <end position="125"/>
    </location>
</feature>
<proteinExistence type="predicted"/>
<sequence length="260" mass="27606">MRDQAAGVSLESFHPLAHTRMYICSKRERIPAGDSVSKHAVTLKAPLLLLRLAPKVSASRRDNASQHEVPPKAPRMLSRYALKSKCIPEGDNDGYARSSTMSAAVAVPAPQEHCSRAGPKGDKRLTAHMPPGCADSSSPEQHGFPGHSGAPKVRRTRRGKSVPRANLSESPIGESAQERLLLSHVLPLCGRPEGSRPSGALPYGKGGVGRVEYLMRRSSHTPQSSTPGSAHNTSTSTRPSKHADAGQGSQWPGCPAARTG</sequence>
<protein>
    <submittedName>
        <fullName evidence="2">Uncharacterized protein</fullName>
    </submittedName>
</protein>